<gene>
    <name evidence="8" type="ORF">COU84_01315</name>
</gene>
<sequence>MKIKIDTEKCIGCGSCVAVCPDCFEIGDDNKAHLIKEQSSCNEFCAKEAVDICPVDAIEAEMTEKEKIEAEG</sequence>
<comment type="caution">
    <text evidence="8">The sequence shown here is derived from an EMBL/GenBank/DDBJ whole genome shotgun (WGS) entry which is preliminary data.</text>
</comment>
<dbReference type="Gene3D" id="3.30.70.20">
    <property type="match status" value="1"/>
</dbReference>
<keyword evidence="4 6" id="KW-0408">Iron</keyword>
<dbReference type="GO" id="GO:0005506">
    <property type="term" value="F:iron ion binding"/>
    <property type="evidence" value="ECO:0007669"/>
    <property type="project" value="UniProtKB-UniRule"/>
</dbReference>
<keyword evidence="5 6" id="KW-0411">Iron-sulfur</keyword>
<dbReference type="Proteomes" id="UP000231255">
    <property type="component" value="Unassembled WGS sequence"/>
</dbReference>
<dbReference type="PANTHER" id="PTHR36923">
    <property type="entry name" value="FERREDOXIN"/>
    <property type="match status" value="1"/>
</dbReference>
<evidence type="ECO:0000256" key="3">
    <source>
        <dbReference type="ARBA" id="ARBA00022982"/>
    </source>
</evidence>
<dbReference type="GO" id="GO:0009055">
    <property type="term" value="F:electron transfer activity"/>
    <property type="evidence" value="ECO:0007669"/>
    <property type="project" value="UniProtKB-UniRule"/>
</dbReference>
<keyword evidence="1 6" id="KW-0813">Transport</keyword>
<evidence type="ECO:0000256" key="2">
    <source>
        <dbReference type="ARBA" id="ARBA00022723"/>
    </source>
</evidence>
<reference evidence="9" key="1">
    <citation type="submission" date="2017-09" db="EMBL/GenBank/DDBJ databases">
        <title>Depth-based differentiation of microbial function through sediment-hosted aquifers and enrichment of novel symbionts in the deep terrestrial subsurface.</title>
        <authorList>
            <person name="Probst A.J."/>
            <person name="Ladd B."/>
            <person name="Jarett J.K."/>
            <person name="Geller-Mcgrath D.E."/>
            <person name="Sieber C.M.K."/>
            <person name="Emerson J.B."/>
            <person name="Anantharaman K."/>
            <person name="Thomas B.C."/>
            <person name="Malmstrom R."/>
            <person name="Stieglmeier M."/>
            <person name="Klingl A."/>
            <person name="Woyke T."/>
            <person name="Ryan C.M."/>
            <person name="Banfield J.F."/>
        </authorList>
    </citation>
    <scope>NUCLEOTIDE SEQUENCE [LARGE SCALE GENOMIC DNA]</scope>
</reference>
<dbReference type="PROSITE" id="PS51379">
    <property type="entry name" value="4FE4S_FER_2"/>
    <property type="match status" value="1"/>
</dbReference>
<proteinExistence type="predicted"/>
<evidence type="ECO:0000256" key="1">
    <source>
        <dbReference type="ARBA" id="ARBA00022448"/>
    </source>
</evidence>
<evidence type="ECO:0000313" key="9">
    <source>
        <dbReference type="Proteomes" id="UP000231255"/>
    </source>
</evidence>
<dbReference type="Pfam" id="PF13370">
    <property type="entry name" value="Fer4_13"/>
    <property type="match status" value="1"/>
</dbReference>
<keyword evidence="3 6" id="KW-0249">Electron transport</keyword>
<name>A0A2M8KHD2_9BACT</name>
<dbReference type="PROSITE" id="PS00198">
    <property type="entry name" value="4FE4S_FER_1"/>
    <property type="match status" value="1"/>
</dbReference>
<dbReference type="EMBL" id="PFDZ01000028">
    <property type="protein sequence ID" value="PJE59351.1"/>
    <property type="molecule type" value="Genomic_DNA"/>
</dbReference>
<evidence type="ECO:0000256" key="6">
    <source>
        <dbReference type="RuleBase" id="RU368020"/>
    </source>
</evidence>
<evidence type="ECO:0000256" key="5">
    <source>
        <dbReference type="ARBA" id="ARBA00023014"/>
    </source>
</evidence>
<dbReference type="InterPro" id="IPR017900">
    <property type="entry name" value="4Fe4S_Fe_S_CS"/>
</dbReference>
<keyword evidence="2 6" id="KW-0479">Metal-binding</keyword>
<dbReference type="PANTHER" id="PTHR36923:SF3">
    <property type="entry name" value="FERREDOXIN"/>
    <property type="match status" value="1"/>
</dbReference>
<dbReference type="InterPro" id="IPR051269">
    <property type="entry name" value="Fe-S_cluster_ET"/>
</dbReference>
<feature type="domain" description="4Fe-4S ferredoxin-type" evidence="7">
    <location>
        <begin position="1"/>
        <end position="29"/>
    </location>
</feature>
<dbReference type="SUPFAM" id="SSF54862">
    <property type="entry name" value="4Fe-4S ferredoxins"/>
    <property type="match status" value="1"/>
</dbReference>
<dbReference type="InterPro" id="IPR017896">
    <property type="entry name" value="4Fe4S_Fe-S-bd"/>
</dbReference>
<evidence type="ECO:0000256" key="4">
    <source>
        <dbReference type="ARBA" id="ARBA00023004"/>
    </source>
</evidence>
<protein>
    <recommendedName>
        <fullName evidence="6">Ferredoxin</fullName>
    </recommendedName>
</protein>
<organism evidence="8 9">
    <name type="scientific">Candidatus Portnoybacteria bacterium CG10_big_fil_rev_8_21_14_0_10_43_39</name>
    <dbReference type="NCBI Taxonomy" id="1974815"/>
    <lineage>
        <taxon>Bacteria</taxon>
        <taxon>Candidatus Portnoyibacteriota</taxon>
    </lineage>
</organism>
<dbReference type="InterPro" id="IPR001080">
    <property type="entry name" value="3Fe4S_ferredoxin"/>
</dbReference>
<evidence type="ECO:0000259" key="7">
    <source>
        <dbReference type="PROSITE" id="PS51379"/>
    </source>
</evidence>
<comment type="function">
    <text evidence="6">Ferredoxins are iron-sulfur proteins that transfer electrons in a wide variety of metabolic reactions.</text>
</comment>
<dbReference type="PRINTS" id="PR00352">
    <property type="entry name" value="3FE4SFRDOXIN"/>
</dbReference>
<accession>A0A2M8KHD2</accession>
<dbReference type="AlphaFoldDB" id="A0A2M8KHD2"/>
<dbReference type="GO" id="GO:0051536">
    <property type="term" value="F:iron-sulfur cluster binding"/>
    <property type="evidence" value="ECO:0007669"/>
    <property type="project" value="UniProtKB-KW"/>
</dbReference>
<evidence type="ECO:0000313" key="8">
    <source>
        <dbReference type="EMBL" id="PJE59351.1"/>
    </source>
</evidence>